<comment type="caution">
    <text evidence="6">The sequence shown here is derived from an EMBL/GenBank/DDBJ whole genome shotgun (WGS) entry which is preliminary data.</text>
</comment>
<dbReference type="InterPro" id="IPR036259">
    <property type="entry name" value="MFS_trans_sf"/>
</dbReference>
<feature type="transmembrane region" description="Helical" evidence="4">
    <location>
        <begin position="243"/>
        <end position="263"/>
    </location>
</feature>
<accession>A0A2S9XUW4</accession>
<evidence type="ECO:0000256" key="1">
    <source>
        <dbReference type="ARBA" id="ARBA00022692"/>
    </source>
</evidence>
<dbReference type="SUPFAM" id="SSF103473">
    <property type="entry name" value="MFS general substrate transporter"/>
    <property type="match status" value="1"/>
</dbReference>
<feature type="transmembrane region" description="Helical" evidence="4">
    <location>
        <begin position="142"/>
        <end position="165"/>
    </location>
</feature>
<evidence type="ECO:0000313" key="6">
    <source>
        <dbReference type="EMBL" id="PRP96501.1"/>
    </source>
</evidence>
<evidence type="ECO:0000256" key="4">
    <source>
        <dbReference type="SAM" id="Phobius"/>
    </source>
</evidence>
<keyword evidence="2 4" id="KW-1133">Transmembrane helix</keyword>
<dbReference type="InterPro" id="IPR011701">
    <property type="entry name" value="MFS"/>
</dbReference>
<feature type="transmembrane region" description="Helical" evidence="4">
    <location>
        <begin position="171"/>
        <end position="190"/>
    </location>
</feature>
<proteinExistence type="predicted"/>
<evidence type="ECO:0000256" key="2">
    <source>
        <dbReference type="ARBA" id="ARBA00022989"/>
    </source>
</evidence>
<gene>
    <name evidence="6" type="ORF">ENSA5_35770</name>
</gene>
<dbReference type="PANTHER" id="PTHR23531:SF1">
    <property type="entry name" value="QUINOLENE RESISTANCE PROTEIN NORA"/>
    <property type="match status" value="1"/>
</dbReference>
<keyword evidence="3 4" id="KW-0472">Membrane</keyword>
<dbReference type="InterPro" id="IPR052714">
    <property type="entry name" value="MFS_Exporter"/>
</dbReference>
<feature type="transmembrane region" description="Helical" evidence="4">
    <location>
        <begin position="12"/>
        <end position="34"/>
    </location>
</feature>
<feature type="transmembrane region" description="Helical" evidence="4">
    <location>
        <begin position="102"/>
        <end position="130"/>
    </location>
</feature>
<dbReference type="Gene3D" id="1.20.1250.20">
    <property type="entry name" value="MFS general substrate transporter like domains"/>
    <property type="match status" value="1"/>
</dbReference>
<feature type="transmembrane region" description="Helical" evidence="4">
    <location>
        <begin position="211"/>
        <end position="231"/>
    </location>
</feature>
<dbReference type="RefSeq" id="WP_106392922.1">
    <property type="nucleotide sequence ID" value="NZ_PVNK01000165.1"/>
</dbReference>
<dbReference type="EMBL" id="PVNK01000165">
    <property type="protein sequence ID" value="PRP96501.1"/>
    <property type="molecule type" value="Genomic_DNA"/>
</dbReference>
<dbReference type="PROSITE" id="PS50850">
    <property type="entry name" value="MFS"/>
    <property type="match status" value="1"/>
</dbReference>
<dbReference type="OrthoDB" id="9793283at2"/>
<reference evidence="6 7" key="1">
    <citation type="submission" date="2018-03" db="EMBL/GenBank/DDBJ databases">
        <title>Draft Genome Sequences of the Obligatory Marine Myxobacteria Enhygromyxa salina SWB005.</title>
        <authorList>
            <person name="Poehlein A."/>
            <person name="Moghaddam J.A."/>
            <person name="Harms H."/>
            <person name="Alanjari M."/>
            <person name="Koenig G.M."/>
            <person name="Daniel R."/>
            <person name="Schaeberle T.F."/>
        </authorList>
    </citation>
    <scope>NUCLEOTIDE SEQUENCE [LARGE SCALE GENOMIC DNA]</scope>
    <source>
        <strain evidence="6 7">SWB005</strain>
    </source>
</reference>
<dbReference type="Proteomes" id="UP000237968">
    <property type="component" value="Unassembled WGS sequence"/>
</dbReference>
<name>A0A2S9XUW4_9BACT</name>
<feature type="transmembrane region" description="Helical" evidence="4">
    <location>
        <begin position="360"/>
        <end position="382"/>
    </location>
</feature>
<keyword evidence="1 4" id="KW-0812">Transmembrane</keyword>
<sequence length="398" mass="41931">MQASDREPLWTRAFVFAWIANFMHSVGFHSYVHWPGWLEGRGAGEVLIGVLVAVMAVAAILARPFVGRMMDTRGRKLVMIVGGLIHVASSALYLVVDAVPGAGWGAIAGVRVVHGFAQAAMFSVLFTVAADLVPASRRAHGIALFGVSGMIPMAVGGLLGDFVIVDGDYRPLFVVSGACALAGLLVSLPLPETRRGGPSRSFFAAAAAPELRPLWFVGCCFAMGLAAYFVFLKTYLLEAPKLGTMGMFFTTYAIAAVLLRVFFGWVPERFGLNRVLIPSLLMGALGLGLIACATGEIHLISAAILCGVGHGFAFPIISALVVMRAGPDERGSAIALFTALFDLGVLFGGPLFGICAKYAGYPATFALAAGLVATATFVFVIWDRSQRSTPPGVEILEG</sequence>
<feature type="transmembrane region" description="Helical" evidence="4">
    <location>
        <begin position="275"/>
        <end position="293"/>
    </location>
</feature>
<evidence type="ECO:0000313" key="7">
    <source>
        <dbReference type="Proteomes" id="UP000237968"/>
    </source>
</evidence>
<evidence type="ECO:0000259" key="5">
    <source>
        <dbReference type="PROSITE" id="PS50850"/>
    </source>
</evidence>
<evidence type="ECO:0000256" key="3">
    <source>
        <dbReference type="ARBA" id="ARBA00023136"/>
    </source>
</evidence>
<keyword evidence="7" id="KW-1185">Reference proteome</keyword>
<protein>
    <submittedName>
        <fullName evidence="6">Major facilitator superfamily transporter</fullName>
    </submittedName>
</protein>
<feature type="domain" description="Major facilitator superfamily (MFS) profile" evidence="5">
    <location>
        <begin position="1"/>
        <end position="386"/>
    </location>
</feature>
<feature type="transmembrane region" description="Helical" evidence="4">
    <location>
        <begin position="77"/>
        <end position="96"/>
    </location>
</feature>
<dbReference type="Pfam" id="PF07690">
    <property type="entry name" value="MFS_1"/>
    <property type="match status" value="1"/>
</dbReference>
<dbReference type="PANTHER" id="PTHR23531">
    <property type="entry name" value="QUINOLENE RESISTANCE PROTEIN NORA"/>
    <property type="match status" value="1"/>
</dbReference>
<dbReference type="GO" id="GO:0022857">
    <property type="term" value="F:transmembrane transporter activity"/>
    <property type="evidence" value="ECO:0007669"/>
    <property type="project" value="InterPro"/>
</dbReference>
<dbReference type="AlphaFoldDB" id="A0A2S9XUW4"/>
<organism evidence="6 7">
    <name type="scientific">Enhygromyxa salina</name>
    <dbReference type="NCBI Taxonomy" id="215803"/>
    <lineage>
        <taxon>Bacteria</taxon>
        <taxon>Pseudomonadati</taxon>
        <taxon>Myxococcota</taxon>
        <taxon>Polyangia</taxon>
        <taxon>Nannocystales</taxon>
        <taxon>Nannocystaceae</taxon>
        <taxon>Enhygromyxa</taxon>
    </lineage>
</organism>
<feature type="transmembrane region" description="Helical" evidence="4">
    <location>
        <begin position="299"/>
        <end position="322"/>
    </location>
</feature>
<feature type="transmembrane region" description="Helical" evidence="4">
    <location>
        <begin position="46"/>
        <end position="65"/>
    </location>
</feature>
<feature type="transmembrane region" description="Helical" evidence="4">
    <location>
        <begin position="334"/>
        <end position="354"/>
    </location>
</feature>
<dbReference type="InterPro" id="IPR020846">
    <property type="entry name" value="MFS_dom"/>
</dbReference>